<dbReference type="Proteomes" id="UP000182624">
    <property type="component" value="Unassembled WGS sequence"/>
</dbReference>
<dbReference type="EMBL" id="FOXO01000064">
    <property type="protein sequence ID" value="SFQ49343.1"/>
    <property type="molecule type" value="Genomic_DNA"/>
</dbReference>
<dbReference type="AlphaFoldDB" id="A0A1I5YYI6"/>
<dbReference type="RefSeq" id="WP_074892222.1">
    <property type="nucleotide sequence ID" value="NZ_FOXO01000064.1"/>
</dbReference>
<proteinExistence type="predicted"/>
<accession>A0A1I5YYI6</accession>
<protein>
    <submittedName>
        <fullName evidence="1">Uncharacterized protein</fullName>
    </submittedName>
</protein>
<organism evidence="1 2">
    <name type="scientific">Butyrivibrio proteoclasticus</name>
    <dbReference type="NCBI Taxonomy" id="43305"/>
    <lineage>
        <taxon>Bacteria</taxon>
        <taxon>Bacillati</taxon>
        <taxon>Bacillota</taxon>
        <taxon>Clostridia</taxon>
        <taxon>Lachnospirales</taxon>
        <taxon>Lachnospiraceae</taxon>
        <taxon>Butyrivibrio</taxon>
    </lineage>
</organism>
<sequence length="288" mass="33140">MITYKCRNCGAQLKVSDAGGFSCSYCGCRAFMSDSELRGNEAFRQKILSFYMAKAMAREDDYSGDDLWEETGNVSFIMDNSKPLTIAYMDKYIYPGMECFLAKKNVVYVFDDDKEADMFMKGLLSLTFPEADMKLDRCFPMLTQRLHLKDGREVLVFVRKPYFYPVEVFAPLKAEHLAWVISRMENICCALEFSEISHGDISTASVFVNPVTHEGMLFGDYRNLKRFSTQGDLKKIRETAKQVMERDSGPSELFAFLDSKPRANAYEDFEYWDTVIEKGFGGHKFVRF</sequence>
<dbReference type="SUPFAM" id="SSF63393">
    <property type="entry name" value="RNA polymerase subunits"/>
    <property type="match status" value="1"/>
</dbReference>
<dbReference type="InterPro" id="IPR029040">
    <property type="entry name" value="RPABC4/Spt4"/>
</dbReference>
<dbReference type="Gene3D" id="2.20.28.30">
    <property type="entry name" value="RNA polymerase ii, chain L"/>
    <property type="match status" value="1"/>
</dbReference>
<evidence type="ECO:0000313" key="2">
    <source>
        <dbReference type="Proteomes" id="UP000182624"/>
    </source>
</evidence>
<name>A0A1I5YYI6_9FIRM</name>
<reference evidence="2" key="1">
    <citation type="submission" date="2016-10" db="EMBL/GenBank/DDBJ databases">
        <authorList>
            <person name="Varghese N."/>
            <person name="Submissions S."/>
        </authorList>
    </citation>
    <scope>NUCLEOTIDE SEQUENCE [LARGE SCALE GENOMIC DNA]</scope>
    <source>
        <strain evidence="2">P18</strain>
    </source>
</reference>
<dbReference type="OrthoDB" id="1817326at2"/>
<gene>
    <name evidence="1" type="ORF">SAMN04487928_1643</name>
</gene>
<evidence type="ECO:0000313" key="1">
    <source>
        <dbReference type="EMBL" id="SFQ49343.1"/>
    </source>
</evidence>
<keyword evidence="2" id="KW-1185">Reference proteome</keyword>